<dbReference type="STRING" id="451379.A0A0N5AUA9"/>
<dbReference type="GO" id="GO:0006488">
    <property type="term" value="P:dolichol-linked oligosaccharide biosynthetic process"/>
    <property type="evidence" value="ECO:0007669"/>
    <property type="project" value="TreeGrafter"/>
</dbReference>
<evidence type="ECO:0000313" key="17">
    <source>
        <dbReference type="Proteomes" id="UP000046393"/>
    </source>
</evidence>
<evidence type="ECO:0000256" key="14">
    <source>
        <dbReference type="ARBA" id="ARBA00023211"/>
    </source>
</evidence>
<dbReference type="GO" id="GO:0046872">
    <property type="term" value="F:metal ion binding"/>
    <property type="evidence" value="ECO:0007669"/>
    <property type="project" value="UniProtKB-KW"/>
</dbReference>
<feature type="domain" description="Glycosyltransferase 2-like" evidence="16">
    <location>
        <begin position="19"/>
        <end position="189"/>
    </location>
</feature>
<dbReference type="WBParaSite" id="SMUV_0000843901-mRNA-1">
    <property type="protein sequence ID" value="SMUV_0000843901-mRNA-1"/>
    <property type="gene ID" value="SMUV_0000843901"/>
</dbReference>
<evidence type="ECO:0000256" key="1">
    <source>
        <dbReference type="ARBA" id="ARBA00001913"/>
    </source>
</evidence>
<dbReference type="FunFam" id="3.90.550.10:FF:000036">
    <property type="entry name" value="Dolichol-phosphate mannosyltransferase subunit 1"/>
    <property type="match status" value="1"/>
</dbReference>
<dbReference type="SUPFAM" id="SSF53448">
    <property type="entry name" value="Nucleotide-diphospho-sugar transferases"/>
    <property type="match status" value="1"/>
</dbReference>
<keyword evidence="14" id="KW-0464">Manganese</keyword>
<keyword evidence="9 15" id="KW-0328">Glycosyltransferase</keyword>
<dbReference type="CDD" id="cd06442">
    <property type="entry name" value="DPM1_like"/>
    <property type="match status" value="1"/>
</dbReference>
<evidence type="ECO:0000259" key="16">
    <source>
        <dbReference type="Pfam" id="PF00535"/>
    </source>
</evidence>
<evidence type="ECO:0000256" key="12">
    <source>
        <dbReference type="ARBA" id="ARBA00022824"/>
    </source>
</evidence>
<dbReference type="GO" id="GO:0004582">
    <property type="term" value="F:dolichyl-phosphate beta-D-mannosyltransferase activity"/>
    <property type="evidence" value="ECO:0007669"/>
    <property type="project" value="UniProtKB-UniRule"/>
</dbReference>
<keyword evidence="11" id="KW-0479">Metal-binding</keyword>
<dbReference type="GO" id="GO:0035269">
    <property type="term" value="P:protein O-linked glycosylation via mannose"/>
    <property type="evidence" value="ECO:0007669"/>
    <property type="project" value="TreeGrafter"/>
</dbReference>
<evidence type="ECO:0000256" key="10">
    <source>
        <dbReference type="ARBA" id="ARBA00022679"/>
    </source>
</evidence>
<dbReference type="GO" id="GO:0005789">
    <property type="term" value="C:endoplasmic reticulum membrane"/>
    <property type="evidence" value="ECO:0007669"/>
    <property type="project" value="TreeGrafter"/>
</dbReference>
<proteinExistence type="inferred from homology"/>
<keyword evidence="10 15" id="KW-0808">Transferase</keyword>
<reference evidence="18" key="1">
    <citation type="submission" date="2017-02" db="UniProtKB">
        <authorList>
            <consortium name="WormBaseParasite"/>
        </authorList>
    </citation>
    <scope>IDENTIFICATION</scope>
</reference>
<comment type="similarity">
    <text evidence="6 15">Belongs to the glycosyltransferase 2 family.</text>
</comment>
<comment type="function">
    <text evidence="15">Transfers mannose from GDP-mannose to dolichol monophosphate to form dolichol phosphate mannose (Dol-P-Man) which is the mannosyl donor in pathways leading to N-glycosylation, glycosyl phosphatidylinositol membrane anchoring, and O-mannosylation of proteins.</text>
</comment>
<evidence type="ECO:0000256" key="5">
    <source>
        <dbReference type="ARBA" id="ARBA00004922"/>
    </source>
</evidence>
<dbReference type="PANTHER" id="PTHR43398:SF1">
    <property type="entry name" value="DOLICHOL-PHOSPHATE MANNOSYLTRANSFERASE SUBUNIT 1"/>
    <property type="match status" value="1"/>
</dbReference>
<comment type="cofactor">
    <cofactor evidence="1">
        <name>Ca(2+)</name>
        <dbReference type="ChEBI" id="CHEBI:29108"/>
    </cofactor>
</comment>
<dbReference type="PANTHER" id="PTHR43398">
    <property type="entry name" value="DOLICHOL-PHOSPHATE MANNOSYLTRANSFERASE SUBUNIT 1"/>
    <property type="match status" value="1"/>
</dbReference>
<dbReference type="UniPathway" id="UPA00378"/>
<evidence type="ECO:0000256" key="11">
    <source>
        <dbReference type="ARBA" id="ARBA00022723"/>
    </source>
</evidence>
<evidence type="ECO:0000256" key="9">
    <source>
        <dbReference type="ARBA" id="ARBA00022676"/>
    </source>
</evidence>
<keyword evidence="13" id="KW-0460">Magnesium</keyword>
<dbReference type="InterPro" id="IPR001173">
    <property type="entry name" value="Glyco_trans_2-like"/>
</dbReference>
<evidence type="ECO:0000256" key="2">
    <source>
        <dbReference type="ARBA" id="ARBA00001936"/>
    </source>
</evidence>
<comment type="cofactor">
    <cofactor evidence="3">
        <name>Mg(2+)</name>
        <dbReference type="ChEBI" id="CHEBI:18420"/>
    </cofactor>
</comment>
<comment type="pathway">
    <text evidence="5 15">Protein modification; protein glycosylation.</text>
</comment>
<comment type="catalytic activity">
    <reaction evidence="15">
        <text>a di-trans,poly-cis-dolichyl phosphate + GDP-alpha-D-mannose = a di-trans,poly-cis-dolichyl beta-D-mannosyl phosphate + GDP</text>
        <dbReference type="Rhea" id="RHEA:21184"/>
        <dbReference type="Rhea" id="RHEA-COMP:19498"/>
        <dbReference type="Rhea" id="RHEA-COMP:19501"/>
        <dbReference type="ChEBI" id="CHEBI:57527"/>
        <dbReference type="ChEBI" id="CHEBI:57683"/>
        <dbReference type="ChEBI" id="CHEBI:58189"/>
        <dbReference type="ChEBI" id="CHEBI:58211"/>
    </reaction>
</comment>
<keyword evidence="12 15" id="KW-0256">Endoplasmic reticulum</keyword>
<evidence type="ECO:0000256" key="13">
    <source>
        <dbReference type="ARBA" id="ARBA00022842"/>
    </source>
</evidence>
<evidence type="ECO:0000256" key="3">
    <source>
        <dbReference type="ARBA" id="ARBA00001946"/>
    </source>
</evidence>
<evidence type="ECO:0000256" key="4">
    <source>
        <dbReference type="ARBA" id="ARBA00004240"/>
    </source>
</evidence>
<evidence type="ECO:0000256" key="6">
    <source>
        <dbReference type="ARBA" id="ARBA00006739"/>
    </source>
</evidence>
<organism evidence="17 18">
    <name type="scientific">Syphacia muris</name>
    <dbReference type="NCBI Taxonomy" id="451379"/>
    <lineage>
        <taxon>Eukaryota</taxon>
        <taxon>Metazoa</taxon>
        <taxon>Ecdysozoa</taxon>
        <taxon>Nematoda</taxon>
        <taxon>Chromadorea</taxon>
        <taxon>Rhabditida</taxon>
        <taxon>Spirurina</taxon>
        <taxon>Oxyuridomorpha</taxon>
        <taxon>Oxyuroidea</taxon>
        <taxon>Oxyuridae</taxon>
        <taxon>Syphacia</taxon>
    </lineage>
</organism>
<evidence type="ECO:0000256" key="15">
    <source>
        <dbReference type="RuleBase" id="RU365083"/>
    </source>
</evidence>
<dbReference type="Pfam" id="PF00535">
    <property type="entry name" value="Glycos_transf_2"/>
    <property type="match status" value="1"/>
</dbReference>
<evidence type="ECO:0000256" key="8">
    <source>
        <dbReference type="ARBA" id="ARBA00014858"/>
    </source>
</evidence>
<evidence type="ECO:0000256" key="7">
    <source>
        <dbReference type="ARBA" id="ARBA00012704"/>
    </source>
</evidence>
<comment type="subunit">
    <text evidence="15">Component of the dolichol-phosphate mannose (DPM) synthase complex.</text>
</comment>
<dbReference type="InterPro" id="IPR039528">
    <property type="entry name" value="DPM1-like"/>
</dbReference>
<name>A0A0N5AUA9_9BILA</name>
<accession>A0A0N5AUA9</accession>
<dbReference type="Proteomes" id="UP000046393">
    <property type="component" value="Unplaced"/>
</dbReference>
<dbReference type="AlphaFoldDB" id="A0A0N5AUA9"/>
<comment type="subcellular location">
    <subcellularLocation>
        <location evidence="4 15">Endoplasmic reticulum</location>
    </subcellularLocation>
</comment>
<dbReference type="InterPro" id="IPR029044">
    <property type="entry name" value="Nucleotide-diphossugar_trans"/>
</dbReference>
<evidence type="ECO:0000313" key="18">
    <source>
        <dbReference type="WBParaSite" id="SMUV_0000843901-mRNA-1"/>
    </source>
</evidence>
<dbReference type="Gene3D" id="3.90.550.10">
    <property type="entry name" value="Spore Coat Polysaccharide Biosynthesis Protein SpsA, Chain A"/>
    <property type="match status" value="1"/>
</dbReference>
<sequence length="251" mass="28493">MASNTDGDATHSTFKPVYSIIIPTYNERENIPLCVWLIKKYMPFDKYKYEMIIVDDNSPDHTGEVAVALQREFGADRVVPISRPKKLGLGTAYIDALKKAKGSFVILMDADLSHHPKFIPDMIALQKEKDYDIVTGTRYAHGGGVYGWDMKRKFISRGANFLADFLLAPGVSDLTGSFRLYKKNILEQLVTSCVSRGYAFQMEMMVRARKNKFTIGEVPISFVDRFYGESKLGADEIVQYVKGLMYLFFFV</sequence>
<dbReference type="EC" id="2.4.1.83" evidence="7 15"/>
<keyword evidence="17" id="KW-1185">Reference proteome</keyword>
<comment type="cofactor">
    <cofactor evidence="2">
        <name>Mn(2+)</name>
        <dbReference type="ChEBI" id="CHEBI:29035"/>
    </cofactor>
</comment>
<dbReference type="GO" id="GO:0006506">
    <property type="term" value="P:GPI anchor biosynthetic process"/>
    <property type="evidence" value="ECO:0007669"/>
    <property type="project" value="TreeGrafter"/>
</dbReference>
<protein>
    <recommendedName>
        <fullName evidence="8 15">Dolichol-phosphate mannosyltransferase subunit 1</fullName>
        <ecNumber evidence="7 15">2.4.1.83</ecNumber>
    </recommendedName>
</protein>